<dbReference type="InterPro" id="IPR036661">
    <property type="entry name" value="Luciferase-like_sf"/>
</dbReference>
<dbReference type="Proteomes" id="UP000638263">
    <property type="component" value="Unassembled WGS sequence"/>
</dbReference>
<comment type="caution">
    <text evidence="8">The sequence shown here is derived from an EMBL/GenBank/DDBJ whole genome shotgun (WGS) entry which is preliminary data.</text>
</comment>
<dbReference type="SUPFAM" id="SSF51679">
    <property type="entry name" value="Bacterial luciferase-like"/>
    <property type="match status" value="1"/>
</dbReference>
<accession>A0A917VNN6</accession>
<dbReference type="AlphaFoldDB" id="A0A917VNN6"/>
<keyword evidence="2 6" id="KW-0288">FMN</keyword>
<feature type="binding site" evidence="6">
    <location>
        <position position="152"/>
    </location>
    <ligand>
        <name>FMN</name>
        <dbReference type="ChEBI" id="CHEBI:58210"/>
    </ligand>
</feature>
<dbReference type="EMBL" id="BMMH01000002">
    <property type="protein sequence ID" value="GGL02341.1"/>
    <property type="molecule type" value="Genomic_DNA"/>
</dbReference>
<dbReference type="NCBIfam" id="TIGR03860">
    <property type="entry name" value="FMN_nitrolo"/>
    <property type="match status" value="1"/>
</dbReference>
<organism evidence="8 9">
    <name type="scientific">Nocardia jinanensis</name>
    <dbReference type="NCBI Taxonomy" id="382504"/>
    <lineage>
        <taxon>Bacteria</taxon>
        <taxon>Bacillati</taxon>
        <taxon>Actinomycetota</taxon>
        <taxon>Actinomycetes</taxon>
        <taxon>Mycobacteriales</taxon>
        <taxon>Nocardiaceae</taxon>
        <taxon>Nocardia</taxon>
    </lineage>
</organism>
<reference evidence="8" key="1">
    <citation type="journal article" date="2014" name="Int. J. Syst. Evol. Microbiol.">
        <title>Complete genome sequence of Corynebacterium casei LMG S-19264T (=DSM 44701T), isolated from a smear-ripened cheese.</title>
        <authorList>
            <consortium name="US DOE Joint Genome Institute (JGI-PGF)"/>
            <person name="Walter F."/>
            <person name="Albersmeier A."/>
            <person name="Kalinowski J."/>
            <person name="Ruckert C."/>
        </authorList>
    </citation>
    <scope>NUCLEOTIDE SEQUENCE</scope>
    <source>
        <strain evidence="8">CGMCC 4.3508</strain>
    </source>
</reference>
<dbReference type="GO" id="GO:0016705">
    <property type="term" value="F:oxidoreductase activity, acting on paired donors, with incorporation or reduction of molecular oxygen"/>
    <property type="evidence" value="ECO:0007669"/>
    <property type="project" value="InterPro"/>
</dbReference>
<dbReference type="PANTHER" id="PTHR30011">
    <property type="entry name" value="ALKANESULFONATE MONOOXYGENASE-RELATED"/>
    <property type="match status" value="1"/>
</dbReference>
<proteinExistence type="inferred from homology"/>
<keyword evidence="1 6" id="KW-0285">Flavoprotein</keyword>
<feature type="binding site" evidence="6">
    <location>
        <position position="156"/>
    </location>
    <ligand>
        <name>FMN</name>
        <dbReference type="ChEBI" id="CHEBI:58210"/>
    </ligand>
</feature>
<evidence type="ECO:0000256" key="3">
    <source>
        <dbReference type="ARBA" id="ARBA00023002"/>
    </source>
</evidence>
<dbReference type="PANTHER" id="PTHR30011:SF16">
    <property type="entry name" value="C2H2 FINGER DOMAIN TRANSCRIPTION FACTOR (EUROFUNG)-RELATED"/>
    <property type="match status" value="1"/>
</dbReference>
<gene>
    <name evidence="8" type="ORF">GCM10011588_16370</name>
</gene>
<comment type="similarity">
    <text evidence="5">Belongs to the NtaA/SnaA/DszA monooxygenase family.</text>
</comment>
<keyword evidence="3" id="KW-0560">Oxidoreductase</keyword>
<dbReference type="GO" id="GO:0004497">
    <property type="term" value="F:monooxygenase activity"/>
    <property type="evidence" value="ECO:0007669"/>
    <property type="project" value="UniProtKB-KW"/>
</dbReference>
<dbReference type="InterPro" id="IPR016215">
    <property type="entry name" value="NTA_MOA"/>
</dbReference>
<protein>
    <submittedName>
        <fullName evidence="8">Dibenzothiophene desulfurization enzyme A</fullName>
    </submittedName>
</protein>
<evidence type="ECO:0000259" key="7">
    <source>
        <dbReference type="Pfam" id="PF00296"/>
    </source>
</evidence>
<evidence type="ECO:0000256" key="4">
    <source>
        <dbReference type="ARBA" id="ARBA00023033"/>
    </source>
</evidence>
<evidence type="ECO:0000256" key="6">
    <source>
        <dbReference type="PIRSR" id="PIRSR000337-1"/>
    </source>
</evidence>
<evidence type="ECO:0000256" key="1">
    <source>
        <dbReference type="ARBA" id="ARBA00022630"/>
    </source>
</evidence>
<evidence type="ECO:0000256" key="5">
    <source>
        <dbReference type="ARBA" id="ARBA00033748"/>
    </source>
</evidence>
<dbReference type="InterPro" id="IPR011251">
    <property type="entry name" value="Luciferase-like_dom"/>
</dbReference>
<keyword evidence="9" id="KW-1185">Reference proteome</keyword>
<dbReference type="Gene3D" id="3.20.20.30">
    <property type="entry name" value="Luciferase-like domain"/>
    <property type="match status" value="1"/>
</dbReference>
<feature type="domain" description="Luciferase-like" evidence="7">
    <location>
        <begin position="32"/>
        <end position="386"/>
    </location>
</feature>
<reference evidence="8" key="2">
    <citation type="submission" date="2020-09" db="EMBL/GenBank/DDBJ databases">
        <authorList>
            <person name="Sun Q."/>
            <person name="Zhou Y."/>
        </authorList>
    </citation>
    <scope>NUCLEOTIDE SEQUENCE</scope>
    <source>
        <strain evidence="8">CGMCC 4.3508</strain>
    </source>
</reference>
<keyword evidence="4" id="KW-0503">Monooxygenase</keyword>
<feature type="binding site" evidence="6">
    <location>
        <position position="56"/>
    </location>
    <ligand>
        <name>FMN</name>
        <dbReference type="ChEBI" id="CHEBI:58210"/>
    </ligand>
</feature>
<name>A0A917VNN6_9NOCA</name>
<sequence length="436" mass="48080">MTKPFHLGWFLNGTSVPAWNRPFSGSIGTQWQHAEIFADLARAMERACFDYVLIEDNTFVGDTYGDSMEVYLKYAFQAPRQDPMIVATLLAQATERLGIIATAGTFAYHPYMLARLAATLDQVSRGRMGVNFVTGTSDRALQNYGYPGMDEHDSRYDIAEDFVTATKALWDTWDGDAVVADHRSGYWADHTKVRRADHAGPYFSTRGPLNTGPMPQGRPVIAQAGGSPRGIAFAAKHADTIVAIQPTAEKMRDYRERVRGAAIDAGRKPDEIKVLFGIGPIVAGTEREAQERIEQRRAEMAANIEVELAKMAKSTDIDFAEVPLDEPLGELALNTNGTQQFAEFARRNADRTLREAVLGRGIGNGAMVAGTPESVADQLAEIMEMVGGDGFLICSDGVTRRFIAEICDGLVPELQRRGLTRDRYSFAQLRDNLLEF</sequence>
<dbReference type="InterPro" id="IPR051260">
    <property type="entry name" value="Diverse_substr_monoxygenases"/>
</dbReference>
<evidence type="ECO:0000313" key="9">
    <source>
        <dbReference type="Proteomes" id="UP000638263"/>
    </source>
</evidence>
<evidence type="ECO:0000256" key="2">
    <source>
        <dbReference type="ARBA" id="ARBA00022643"/>
    </source>
</evidence>
<evidence type="ECO:0000313" key="8">
    <source>
        <dbReference type="EMBL" id="GGL02341.1"/>
    </source>
</evidence>
<feature type="binding site" evidence="6">
    <location>
        <position position="102"/>
    </location>
    <ligand>
        <name>FMN</name>
        <dbReference type="ChEBI" id="CHEBI:58210"/>
    </ligand>
</feature>
<feature type="binding site" evidence="6">
    <location>
        <position position="227"/>
    </location>
    <ligand>
        <name>FMN</name>
        <dbReference type="ChEBI" id="CHEBI:58210"/>
    </ligand>
</feature>
<dbReference type="PIRSF" id="PIRSF000337">
    <property type="entry name" value="NTA_MOA"/>
    <property type="match status" value="1"/>
</dbReference>
<dbReference type="Pfam" id="PF00296">
    <property type="entry name" value="Bac_luciferase"/>
    <property type="match status" value="1"/>
</dbReference>
<dbReference type="RefSeq" id="WP_063916204.1">
    <property type="nucleotide sequence ID" value="NZ_BMMH01000002.1"/>
</dbReference>